<dbReference type="GO" id="GO:0008830">
    <property type="term" value="F:dTDP-4-dehydrorhamnose 3,5-epimerase activity"/>
    <property type="evidence" value="ECO:0007669"/>
    <property type="project" value="UniProtKB-EC"/>
</dbReference>
<comment type="caution">
    <text evidence="6">The sequence shown here is derived from an EMBL/GenBank/DDBJ whole genome shotgun (WGS) entry which is preliminary data.</text>
</comment>
<evidence type="ECO:0000313" key="7">
    <source>
        <dbReference type="Proteomes" id="UP001518989"/>
    </source>
</evidence>
<dbReference type="PANTHER" id="PTHR21047">
    <property type="entry name" value="DTDP-6-DEOXY-D-GLUCOSE-3,5 EPIMERASE"/>
    <property type="match status" value="1"/>
</dbReference>
<keyword evidence="5 6" id="KW-0413">Isomerase</keyword>
<dbReference type="EMBL" id="JACTNG010000003">
    <property type="protein sequence ID" value="MBO1078785.1"/>
    <property type="molecule type" value="Genomic_DNA"/>
</dbReference>
<dbReference type="EC" id="5.1.3.13" evidence="3 5"/>
<dbReference type="PANTHER" id="PTHR21047:SF2">
    <property type="entry name" value="THYMIDINE DIPHOSPHO-4-KETO-RHAMNOSE 3,5-EPIMERASE"/>
    <property type="match status" value="1"/>
</dbReference>
<evidence type="ECO:0000256" key="5">
    <source>
        <dbReference type="RuleBase" id="RU364069"/>
    </source>
</evidence>
<comment type="function">
    <text evidence="2 5">Catalyzes the epimerization of the C3' and C5'positions of dTDP-6-deoxy-D-xylo-4-hexulose, forming dTDP-6-deoxy-L-lyxo-4-hexulose.</text>
</comment>
<evidence type="ECO:0000256" key="3">
    <source>
        <dbReference type="ARBA" id="ARBA00012098"/>
    </source>
</evidence>
<comment type="pathway">
    <text evidence="5">Carbohydrate biosynthesis; dTDP-L-rhamnose biosynthesis.</text>
</comment>
<evidence type="ECO:0000256" key="1">
    <source>
        <dbReference type="ARBA" id="ARBA00001298"/>
    </source>
</evidence>
<dbReference type="SUPFAM" id="SSF51182">
    <property type="entry name" value="RmlC-like cupins"/>
    <property type="match status" value="1"/>
</dbReference>
<proteinExistence type="inferred from homology"/>
<dbReference type="Pfam" id="PF00908">
    <property type="entry name" value="dTDP_sugar_isom"/>
    <property type="match status" value="1"/>
</dbReference>
<keyword evidence="7" id="KW-1185">Reference proteome</keyword>
<dbReference type="InterPro" id="IPR000888">
    <property type="entry name" value="RmlC-like"/>
</dbReference>
<evidence type="ECO:0000256" key="4">
    <source>
        <dbReference type="ARBA" id="ARBA00019595"/>
    </source>
</evidence>
<dbReference type="InterPro" id="IPR014710">
    <property type="entry name" value="RmlC-like_jellyroll"/>
</dbReference>
<dbReference type="Proteomes" id="UP001518989">
    <property type="component" value="Unassembled WGS sequence"/>
</dbReference>
<comment type="catalytic activity">
    <reaction evidence="1 5">
        <text>dTDP-4-dehydro-6-deoxy-alpha-D-glucose = dTDP-4-dehydro-beta-L-rhamnose</text>
        <dbReference type="Rhea" id="RHEA:16969"/>
        <dbReference type="ChEBI" id="CHEBI:57649"/>
        <dbReference type="ChEBI" id="CHEBI:62830"/>
        <dbReference type="EC" id="5.1.3.13"/>
    </reaction>
</comment>
<name>A0ABS3KP80_9PROT</name>
<comment type="similarity">
    <text evidence="5">Belongs to the dTDP-4-dehydrorhamnose 3,5-epimerase family.</text>
</comment>
<dbReference type="NCBIfam" id="TIGR01221">
    <property type="entry name" value="rmlC"/>
    <property type="match status" value="1"/>
</dbReference>
<reference evidence="6 7" key="1">
    <citation type="submission" date="2020-09" db="EMBL/GenBank/DDBJ databases">
        <title>Roseomonas.</title>
        <authorList>
            <person name="Zhu W."/>
        </authorList>
    </citation>
    <scope>NUCLEOTIDE SEQUENCE [LARGE SCALE GENOMIC DNA]</scope>
    <source>
        <strain evidence="6 7">573</strain>
    </source>
</reference>
<evidence type="ECO:0000256" key="2">
    <source>
        <dbReference type="ARBA" id="ARBA00001997"/>
    </source>
</evidence>
<comment type="subunit">
    <text evidence="5">Homodimer.</text>
</comment>
<dbReference type="InterPro" id="IPR011051">
    <property type="entry name" value="RmlC_Cupin_sf"/>
</dbReference>
<accession>A0ABS3KP80</accession>
<dbReference type="CDD" id="cd00438">
    <property type="entry name" value="cupin_RmlC"/>
    <property type="match status" value="1"/>
</dbReference>
<dbReference type="Gene3D" id="2.60.120.10">
    <property type="entry name" value="Jelly Rolls"/>
    <property type="match status" value="1"/>
</dbReference>
<protein>
    <recommendedName>
        <fullName evidence="4 5">dTDP-4-dehydrorhamnose 3,5-epimerase</fullName>
        <ecNumber evidence="3 5">5.1.3.13</ecNumber>
    </recommendedName>
    <alternativeName>
        <fullName evidence="5">Thymidine diphospho-4-keto-rhamnose 3,5-epimerase</fullName>
    </alternativeName>
</protein>
<evidence type="ECO:0000313" key="6">
    <source>
        <dbReference type="EMBL" id="MBO1078785.1"/>
    </source>
</evidence>
<organism evidence="6 7">
    <name type="scientific">Roseomonas haemaphysalidis</name>
    <dbReference type="NCBI Taxonomy" id="2768162"/>
    <lineage>
        <taxon>Bacteria</taxon>
        <taxon>Pseudomonadati</taxon>
        <taxon>Pseudomonadota</taxon>
        <taxon>Alphaproteobacteria</taxon>
        <taxon>Acetobacterales</taxon>
        <taxon>Roseomonadaceae</taxon>
        <taxon>Roseomonas</taxon>
    </lineage>
</organism>
<sequence length="238" mass="26470">MAEVSAWQHSLPRPDDCRAAWRPAPAGRAWQPGWSSDLPILRSEPTPLPERRSGNVSVTPLAIEGPLLVEVRRFGDHRGFFMETHSQRDFEAVGIAERFVQDNHSRSAAVGTLRGMHFQLPPHAQAKLVRVLRGRILDVVVDLRRASATFGRHVACELSGDTGEQFFVPAGFAHGFVTLEPDTEVAYKVTDYYAPECDRGLAWDDPELALPWPALPGGPVLSDKDRHHPRLRDLSASF</sequence>
<gene>
    <name evidence="6" type="primary">rfbC</name>
    <name evidence="6" type="ORF">IAI61_07075</name>
</gene>